<dbReference type="Pfam" id="PF07687">
    <property type="entry name" value="M20_dimer"/>
    <property type="match status" value="1"/>
</dbReference>
<protein>
    <submittedName>
        <fullName evidence="4">Amidohydrolase</fullName>
    </submittedName>
</protein>
<dbReference type="AlphaFoldDB" id="A0A1Y2IEL8"/>
<dbReference type="PANTHER" id="PTHR30575:SF0">
    <property type="entry name" value="XAA-ARG DIPEPTIDASE"/>
    <property type="match status" value="1"/>
</dbReference>
<dbReference type="InterPro" id="IPR036264">
    <property type="entry name" value="Bact_exopeptidase_dim_dom"/>
</dbReference>
<accession>A0A1Y2IEL8</accession>
<dbReference type="FunFam" id="3.30.70.360:FF:000004">
    <property type="entry name" value="Peptidase M20 domain-containing protein 2"/>
    <property type="match status" value="1"/>
</dbReference>
<evidence type="ECO:0000313" key="4">
    <source>
        <dbReference type="EMBL" id="OSC99605.1"/>
    </source>
</evidence>
<evidence type="ECO:0000256" key="2">
    <source>
        <dbReference type="SAM" id="MobiDB-lite"/>
    </source>
</evidence>
<feature type="domain" description="Peptidase M20 dimerisation" evidence="3">
    <location>
        <begin position="282"/>
        <end position="374"/>
    </location>
</feature>
<dbReference type="OrthoDB" id="6119954at2759"/>
<dbReference type="InterPro" id="IPR011650">
    <property type="entry name" value="Peptidase_M20_dimer"/>
</dbReference>
<dbReference type="Proteomes" id="UP000193067">
    <property type="component" value="Unassembled WGS sequence"/>
</dbReference>
<keyword evidence="4" id="KW-0378">Hydrolase</keyword>
<feature type="region of interest" description="Disordered" evidence="2">
    <location>
        <begin position="31"/>
        <end position="60"/>
    </location>
</feature>
<dbReference type="InterPro" id="IPR017439">
    <property type="entry name" value="Amidohydrolase"/>
</dbReference>
<dbReference type="STRING" id="1353009.A0A1Y2IEL8"/>
<dbReference type="CDD" id="cd05672">
    <property type="entry name" value="M20_ACY1L2-like"/>
    <property type="match status" value="1"/>
</dbReference>
<dbReference type="GO" id="GO:0016805">
    <property type="term" value="F:dipeptidase activity"/>
    <property type="evidence" value="ECO:0007669"/>
    <property type="project" value="TreeGrafter"/>
</dbReference>
<dbReference type="SUPFAM" id="SSF53187">
    <property type="entry name" value="Zn-dependent exopeptidases"/>
    <property type="match status" value="1"/>
</dbReference>
<sequence length="506" mass="54349">MSSKSVRKGMSSTEDVVPGCFTGLFKLRRHGNGSSEPIPDGIKAPLANQEGSNKSPSAELPPYVQFAHSWYGGFEETRSGPAVTLEKPPAYEGDTFTSDVISTIDSKLKELSPALRELSLDIWNHPEVMWKEKYAHDRLTAFMATHGFTITPHYLGIDTAFRAVYTHSPADSKSRQKSKTRVIGVNSEMDALPGIGHGCGHNLIAMSGAAVAIAMKAAIVQHDIPGTIVLLGTPAEEAEGGKIALLERGAYDDMDACIMSHPTSGPDNFSAIWPGVALQPIEVEFFGHGAHAGSAPWEAQNALDAAFIAYASISALRQQIKPDQRVHGIIVGKDWAPNVIPDYAKLRYIVRAANWVELEALRDRVRACFDAAALATACKIEVKLGAGYYELRNNDVLGREYANVVGQRYGMTTVRSNDGVKFSTDFGNVTHALPALHPAYSIPTVPNGSNHTPQFAKSAATPEAHAATMKVALGLAATGVQVLADAEFARRVKQSFEDSKAVAATL</sequence>
<name>A0A1Y2IEL8_TRAC3</name>
<organism evidence="4 5">
    <name type="scientific">Trametes coccinea (strain BRFM310)</name>
    <name type="common">Pycnoporus coccineus</name>
    <dbReference type="NCBI Taxonomy" id="1353009"/>
    <lineage>
        <taxon>Eukaryota</taxon>
        <taxon>Fungi</taxon>
        <taxon>Dikarya</taxon>
        <taxon>Basidiomycota</taxon>
        <taxon>Agaricomycotina</taxon>
        <taxon>Agaricomycetes</taxon>
        <taxon>Polyporales</taxon>
        <taxon>Polyporaceae</taxon>
        <taxon>Trametes</taxon>
    </lineage>
</organism>
<gene>
    <name evidence="4" type="ORF">PYCCODRAFT_1438175</name>
</gene>
<dbReference type="InterPro" id="IPR052030">
    <property type="entry name" value="Peptidase_M20/M20A_hydrolases"/>
</dbReference>
<evidence type="ECO:0000313" key="5">
    <source>
        <dbReference type="Proteomes" id="UP000193067"/>
    </source>
</evidence>
<reference evidence="4 5" key="1">
    <citation type="journal article" date="2015" name="Biotechnol. Biofuels">
        <title>Enhanced degradation of softwood versus hardwood by the white-rot fungus Pycnoporus coccineus.</title>
        <authorList>
            <person name="Couturier M."/>
            <person name="Navarro D."/>
            <person name="Chevret D."/>
            <person name="Henrissat B."/>
            <person name="Piumi F."/>
            <person name="Ruiz-Duenas F.J."/>
            <person name="Martinez A.T."/>
            <person name="Grigoriev I.V."/>
            <person name="Riley R."/>
            <person name="Lipzen A."/>
            <person name="Berrin J.G."/>
            <person name="Master E.R."/>
            <person name="Rosso M.N."/>
        </authorList>
    </citation>
    <scope>NUCLEOTIDE SEQUENCE [LARGE SCALE GENOMIC DNA]</scope>
    <source>
        <strain evidence="4 5">BRFM310</strain>
    </source>
</reference>
<dbReference type="Gene3D" id="3.40.630.10">
    <property type="entry name" value="Zn peptidases"/>
    <property type="match status" value="1"/>
</dbReference>
<evidence type="ECO:0000259" key="3">
    <source>
        <dbReference type="Pfam" id="PF07687"/>
    </source>
</evidence>
<proteinExistence type="inferred from homology"/>
<dbReference type="EMBL" id="KZ084126">
    <property type="protein sequence ID" value="OSC99605.1"/>
    <property type="molecule type" value="Genomic_DNA"/>
</dbReference>
<dbReference type="Pfam" id="PF01546">
    <property type="entry name" value="Peptidase_M20"/>
    <property type="match status" value="1"/>
</dbReference>
<dbReference type="InterPro" id="IPR002933">
    <property type="entry name" value="Peptidase_M20"/>
</dbReference>
<dbReference type="SUPFAM" id="SSF55031">
    <property type="entry name" value="Bacterial exopeptidase dimerisation domain"/>
    <property type="match status" value="1"/>
</dbReference>
<keyword evidence="5" id="KW-1185">Reference proteome</keyword>
<evidence type="ECO:0000256" key="1">
    <source>
        <dbReference type="ARBA" id="ARBA00006247"/>
    </source>
</evidence>
<dbReference type="Gene3D" id="3.30.70.360">
    <property type="match status" value="1"/>
</dbReference>
<comment type="similarity">
    <text evidence="1">Belongs to the peptidase M20A family.</text>
</comment>
<dbReference type="NCBIfam" id="TIGR01891">
    <property type="entry name" value="amidohydrolases"/>
    <property type="match status" value="1"/>
</dbReference>
<dbReference type="PANTHER" id="PTHR30575">
    <property type="entry name" value="PEPTIDASE M20"/>
    <property type="match status" value="1"/>
</dbReference>